<keyword evidence="4" id="KW-1185">Reference proteome</keyword>
<comment type="similarity">
    <text evidence="2">Belongs to the WD repeat coronin family.</text>
</comment>
<feature type="region of interest" description="Disordered" evidence="3">
    <location>
        <begin position="356"/>
        <end position="508"/>
    </location>
</feature>
<dbReference type="GO" id="GO:0007015">
    <property type="term" value="P:actin filament organization"/>
    <property type="evidence" value="ECO:0007669"/>
    <property type="project" value="TreeGrafter"/>
</dbReference>
<feature type="compositionally biased region" description="Basic and acidic residues" evidence="3">
    <location>
        <begin position="374"/>
        <end position="383"/>
    </location>
</feature>
<dbReference type="SMART" id="SM01167">
    <property type="entry name" value="DUF1900"/>
    <property type="match status" value="1"/>
</dbReference>
<feature type="compositionally biased region" description="Basic and acidic residues" evidence="3">
    <location>
        <begin position="461"/>
        <end position="481"/>
    </location>
</feature>
<dbReference type="PROSITE" id="PS50294">
    <property type="entry name" value="WD_REPEATS_REGION"/>
    <property type="match status" value="2"/>
</dbReference>
<evidence type="ECO:0000313" key="4">
    <source>
        <dbReference type="Proteomes" id="UP000050640"/>
    </source>
</evidence>
<protein>
    <recommendedName>
        <fullName evidence="2">Coronin</fullName>
    </recommendedName>
</protein>
<keyword evidence="1 2" id="KW-0853">WD repeat</keyword>
<evidence type="ECO:0000256" key="2">
    <source>
        <dbReference type="RuleBase" id="RU280818"/>
    </source>
</evidence>
<dbReference type="InterPro" id="IPR015505">
    <property type="entry name" value="Coronin"/>
</dbReference>
<evidence type="ECO:0000313" key="5">
    <source>
        <dbReference type="WBParaSite" id="EEL_0000054601-mRNA-1"/>
    </source>
</evidence>
<dbReference type="Gene3D" id="2.130.10.10">
    <property type="entry name" value="YVTN repeat-like/Quinoprotein amine dehydrogenase"/>
    <property type="match status" value="1"/>
</dbReference>
<dbReference type="WBParaSite" id="EEL_0000054601-mRNA-1">
    <property type="protein sequence ID" value="EEL_0000054601-mRNA-1"/>
    <property type="gene ID" value="EEL_0000054601"/>
</dbReference>
<feature type="compositionally biased region" description="Basic and acidic residues" evidence="3">
    <location>
        <begin position="409"/>
        <end position="421"/>
    </location>
</feature>
<name>A0A0R3RGK9_9BILA</name>
<dbReference type="SMART" id="SM00320">
    <property type="entry name" value="WD40"/>
    <property type="match status" value="3"/>
</dbReference>
<evidence type="ECO:0000256" key="1">
    <source>
        <dbReference type="PROSITE-ProRule" id="PRU00221"/>
    </source>
</evidence>
<feature type="repeat" description="WD" evidence="1">
    <location>
        <begin position="19"/>
        <end position="61"/>
    </location>
</feature>
<dbReference type="AlphaFoldDB" id="A0A0R3RGK9"/>
<accession>A0A0R3RGK9</accession>
<dbReference type="GO" id="GO:0051015">
    <property type="term" value="F:actin filament binding"/>
    <property type="evidence" value="ECO:0007669"/>
    <property type="project" value="TreeGrafter"/>
</dbReference>
<dbReference type="PANTHER" id="PTHR10856">
    <property type="entry name" value="CORONIN"/>
    <property type="match status" value="1"/>
</dbReference>
<reference evidence="5" key="1">
    <citation type="submission" date="2017-02" db="UniProtKB">
        <authorList>
            <consortium name="WormBaseParasite"/>
        </authorList>
    </citation>
    <scope>IDENTIFICATION</scope>
</reference>
<dbReference type="InterPro" id="IPR015943">
    <property type="entry name" value="WD40/YVTN_repeat-like_dom_sf"/>
</dbReference>
<dbReference type="InterPro" id="IPR036322">
    <property type="entry name" value="WD40_repeat_dom_sf"/>
</dbReference>
<sequence>MDVRLVDVVGRIEKDYPFVDAHRAPCHEVAWSPFNDNVIASCSEDTTCKIWLIPQNGLIRTISEPVVELCGHQKRVNTLAWHPTASNILLTAGGENKLLIWNVGTGDAILEISGHPDMIWSVSFNYDGSRFVTTSKDKKIRVIDSHTGEVLHQGNGHEGVKPQRAIFLKDGRIFTTGFTKRSERLYALRTQENLDEPLVQEELDTSNGVLFPLYDEDSGLVYLAGKGDCAIRYYEVNNEYPFVHYINTYTTSEPQRGIAFMPKLGLNSNENEIARIYKVTTKGVVDELQFFVPRKSDLYQVDLYPDTRSHVPALTAEQFIEGRNAPPNLVPVNPDAAVAKPKIQVAKKANILANLPPSQEMAASRPQAEQRMSTYDDVRHKEPPAQTAQQSRPKSILAGPLDEDTGIIRIERGGGPEREQQRPQNARSPERPNAMIPRQQVHLRSHVERDGAQTTPGQRRITADLERIKRAKDREPDREELALPQQMHSNSVSPRQSVSGPPEPSSLEDVLSDLNKIKAILRQHERRIRLLEDEIADKNMADTYNF</sequence>
<evidence type="ECO:0000256" key="3">
    <source>
        <dbReference type="SAM" id="MobiDB-lite"/>
    </source>
</evidence>
<keyword evidence="2" id="KW-0677">Repeat</keyword>
<dbReference type="Pfam" id="PF16300">
    <property type="entry name" value="WD40_4"/>
    <property type="match status" value="1"/>
</dbReference>
<dbReference type="PANTHER" id="PTHR10856:SF0">
    <property type="entry name" value="CORONIN"/>
    <property type="match status" value="1"/>
</dbReference>
<organism evidence="4 5">
    <name type="scientific">Elaeophora elaphi</name>
    <dbReference type="NCBI Taxonomy" id="1147741"/>
    <lineage>
        <taxon>Eukaryota</taxon>
        <taxon>Metazoa</taxon>
        <taxon>Ecdysozoa</taxon>
        <taxon>Nematoda</taxon>
        <taxon>Chromadorea</taxon>
        <taxon>Rhabditida</taxon>
        <taxon>Spirurina</taxon>
        <taxon>Spiruromorpha</taxon>
        <taxon>Filarioidea</taxon>
        <taxon>Onchocercidae</taxon>
        <taxon>Elaeophora</taxon>
    </lineage>
</organism>
<dbReference type="InterPro" id="IPR001680">
    <property type="entry name" value="WD40_rpt"/>
</dbReference>
<feature type="repeat" description="WD" evidence="1">
    <location>
        <begin position="69"/>
        <end position="111"/>
    </location>
</feature>
<feature type="compositionally biased region" description="Polar residues" evidence="3">
    <location>
        <begin position="486"/>
        <end position="499"/>
    </location>
</feature>
<dbReference type="Pfam" id="PF00400">
    <property type="entry name" value="WD40"/>
    <property type="match status" value="3"/>
</dbReference>
<dbReference type="STRING" id="1147741.A0A0R3RGK9"/>
<dbReference type="Proteomes" id="UP000050640">
    <property type="component" value="Unplaced"/>
</dbReference>
<dbReference type="PROSITE" id="PS50082">
    <property type="entry name" value="WD_REPEATS_2"/>
    <property type="match status" value="3"/>
</dbReference>
<feature type="repeat" description="WD" evidence="1">
    <location>
        <begin position="112"/>
        <end position="153"/>
    </location>
</feature>
<dbReference type="SUPFAM" id="SSF50978">
    <property type="entry name" value="WD40 repeat-like"/>
    <property type="match status" value="1"/>
</dbReference>
<proteinExistence type="inferred from homology"/>